<dbReference type="GO" id="GO:0005856">
    <property type="term" value="C:cytoskeleton"/>
    <property type="evidence" value="ECO:0007669"/>
    <property type="project" value="TreeGrafter"/>
</dbReference>
<dbReference type="Proteomes" id="UP000634136">
    <property type="component" value="Unassembled WGS sequence"/>
</dbReference>
<evidence type="ECO:0000256" key="2">
    <source>
        <dbReference type="SAM" id="MobiDB-lite"/>
    </source>
</evidence>
<dbReference type="AlphaFoldDB" id="A0A834T9B0"/>
<keyword evidence="4" id="KW-1185">Reference proteome</keyword>
<feature type="region of interest" description="Disordered" evidence="2">
    <location>
        <begin position="41"/>
        <end position="91"/>
    </location>
</feature>
<evidence type="ECO:0000313" key="3">
    <source>
        <dbReference type="EMBL" id="KAF7816571.1"/>
    </source>
</evidence>
<name>A0A834T9B0_9FABA</name>
<dbReference type="PANTHER" id="PTHR47357">
    <property type="entry name" value="COP1-INTERACTIVE PROTEIN 1"/>
    <property type="match status" value="1"/>
</dbReference>
<evidence type="ECO:0000313" key="4">
    <source>
        <dbReference type="Proteomes" id="UP000634136"/>
    </source>
</evidence>
<gene>
    <name evidence="3" type="ORF">G2W53_030540</name>
</gene>
<dbReference type="GO" id="GO:0005200">
    <property type="term" value="F:structural constituent of cytoskeleton"/>
    <property type="evidence" value="ECO:0007669"/>
    <property type="project" value="TreeGrafter"/>
</dbReference>
<keyword evidence="1" id="KW-0175">Coiled coil</keyword>
<comment type="caution">
    <text evidence="3">The sequence shown here is derived from an EMBL/GenBank/DDBJ whole genome shotgun (WGS) entry which is preliminary data.</text>
</comment>
<proteinExistence type="predicted"/>
<dbReference type="Gene3D" id="1.10.287.1490">
    <property type="match status" value="1"/>
</dbReference>
<feature type="compositionally biased region" description="Low complexity" evidence="2">
    <location>
        <begin position="56"/>
        <end position="78"/>
    </location>
</feature>
<feature type="coiled-coil region" evidence="1">
    <location>
        <begin position="203"/>
        <end position="347"/>
    </location>
</feature>
<protein>
    <submittedName>
        <fullName evidence="3">Protein NETWORKED 4B</fullName>
    </submittedName>
</protein>
<feature type="coiled-coil region" evidence="1">
    <location>
        <begin position="380"/>
        <end position="470"/>
    </location>
</feature>
<reference evidence="3" key="1">
    <citation type="submission" date="2020-09" db="EMBL/GenBank/DDBJ databases">
        <title>Genome-Enabled Discovery of Anthraquinone Biosynthesis in Senna tora.</title>
        <authorList>
            <person name="Kang S.-H."/>
            <person name="Pandey R.P."/>
            <person name="Lee C.-M."/>
            <person name="Sim J.-S."/>
            <person name="Jeong J.-T."/>
            <person name="Choi B.-S."/>
            <person name="Jung M."/>
            <person name="Ginzburg D."/>
            <person name="Zhao K."/>
            <person name="Won S.Y."/>
            <person name="Oh T.-J."/>
            <person name="Yu Y."/>
            <person name="Kim N.-H."/>
            <person name="Lee O.R."/>
            <person name="Lee T.-H."/>
            <person name="Bashyal P."/>
            <person name="Kim T.-S."/>
            <person name="Lee W.-H."/>
            <person name="Kawkins C."/>
            <person name="Kim C.-K."/>
            <person name="Kim J.S."/>
            <person name="Ahn B.O."/>
            <person name="Rhee S.Y."/>
            <person name="Sohng J.K."/>
        </authorList>
    </citation>
    <scope>NUCLEOTIDE SEQUENCE</scope>
    <source>
        <tissue evidence="3">Leaf</tissue>
    </source>
</reference>
<dbReference type="EMBL" id="JAAIUW010000009">
    <property type="protein sequence ID" value="KAF7816571.1"/>
    <property type="molecule type" value="Genomic_DNA"/>
</dbReference>
<accession>A0A834T9B0</accession>
<dbReference type="PANTHER" id="PTHR47357:SF1">
    <property type="entry name" value="SPINDLE POLE BODY COMPONENT 110"/>
    <property type="match status" value="1"/>
</dbReference>
<sequence>MEGSDNSEAVYDQGTLGTTPYYTPYQKEVLQLQTSDLQPINMDLSPIFGSDSSVASPKEAPRSPSSSSSSESESSNSSVIHHLPVNTDDSELPIDTKLKEEFPDMEQQNHKVLEDNIDDMLQTRENGSYEELLRKFIKNEEELRVSNLNLQMSEKEISNLKSRVEKKLKMREADLEYERGRVLELQKQIADLGTHVPDCDYKISKLMEEMELTREQLKVSNDEIARLQDELVSSTCDGTNDLQAQLEVGQEKIATLETQLDSGRKQIQELEDRVIWYKANEAKNELEVQNLKDEMLDAQAQILLEKNQLLSDIESLSEEKLQMNSRLKELELESHFLQNELKEREAEKLILEEMHVFELNALEGEVSSLKEELGQRTYDIESLNKEFDKHKQKYDMLMTEKDGANATIHKLMAEVSFRNDQIENKERELQQLQVQQAELISGSETRLNLVNELKQKVEELKEEVARQNGVISDRAEEKREAIRQLCFSIEHYRSGYQELLQAFTGHKRHAVIAS</sequence>
<organism evidence="3 4">
    <name type="scientific">Senna tora</name>
    <dbReference type="NCBI Taxonomy" id="362788"/>
    <lineage>
        <taxon>Eukaryota</taxon>
        <taxon>Viridiplantae</taxon>
        <taxon>Streptophyta</taxon>
        <taxon>Embryophyta</taxon>
        <taxon>Tracheophyta</taxon>
        <taxon>Spermatophyta</taxon>
        <taxon>Magnoliopsida</taxon>
        <taxon>eudicotyledons</taxon>
        <taxon>Gunneridae</taxon>
        <taxon>Pentapetalae</taxon>
        <taxon>rosids</taxon>
        <taxon>fabids</taxon>
        <taxon>Fabales</taxon>
        <taxon>Fabaceae</taxon>
        <taxon>Caesalpinioideae</taxon>
        <taxon>Cassia clade</taxon>
        <taxon>Senna</taxon>
    </lineage>
</organism>
<dbReference type="OrthoDB" id="1898513at2759"/>
<evidence type="ECO:0000256" key="1">
    <source>
        <dbReference type="SAM" id="Coils"/>
    </source>
</evidence>
<feature type="region of interest" description="Disordered" evidence="2">
    <location>
        <begin position="1"/>
        <end position="21"/>
    </location>
</feature>